<name>A0AAI9K390_9FIRM</name>
<evidence type="ECO:0000256" key="1">
    <source>
        <dbReference type="SAM" id="MobiDB-lite"/>
    </source>
</evidence>
<dbReference type="EMBL" id="BLYL01000009">
    <property type="protein sequence ID" value="GFO94643.1"/>
    <property type="molecule type" value="Genomic_DNA"/>
</dbReference>
<evidence type="ECO:0000313" key="2">
    <source>
        <dbReference type="EMBL" id="GFO94643.1"/>
    </source>
</evidence>
<comment type="caution">
    <text evidence="2">The sequence shown here is derived from an EMBL/GenBank/DDBJ whole genome shotgun (WGS) entry which is preliminary data.</text>
</comment>
<dbReference type="AlphaFoldDB" id="A0AAI9K390"/>
<feature type="compositionally biased region" description="Low complexity" evidence="1">
    <location>
        <begin position="102"/>
        <end position="127"/>
    </location>
</feature>
<dbReference type="RefSeq" id="WP_055222489.1">
    <property type="nucleotide sequence ID" value="NZ_BLYL01000009.1"/>
</dbReference>
<protein>
    <submittedName>
        <fullName evidence="2">Uncharacterized protein</fullName>
    </submittedName>
</protein>
<dbReference type="Proteomes" id="UP000660047">
    <property type="component" value="Unassembled WGS sequence"/>
</dbReference>
<reference evidence="2" key="1">
    <citation type="submission" date="2020-06" db="EMBL/GenBank/DDBJ databases">
        <title>Characterization of fructooligosaccharide metabolism and fructooligosaccharide-degrading enzymes in human commensal butyrate producers.</title>
        <authorList>
            <person name="Tanno H."/>
            <person name="Fujii T."/>
            <person name="Hirano K."/>
            <person name="Maeno S."/>
            <person name="Tonozuka T."/>
            <person name="Sakamoto M."/>
            <person name="Ohkuma M."/>
            <person name="Tochio T."/>
            <person name="Endo A."/>
        </authorList>
    </citation>
    <scope>NUCLEOTIDE SEQUENCE</scope>
    <source>
        <strain evidence="2">JCM 31265</strain>
    </source>
</reference>
<evidence type="ECO:0000313" key="3">
    <source>
        <dbReference type="Proteomes" id="UP000660047"/>
    </source>
</evidence>
<proteinExistence type="predicted"/>
<sequence length="127" mass="14683">MSDFFQDVFNKTKKFANNAVDETKDAAQKAKLNNKISNEVQMIDRNMVEIGKYFYERNKENPPQELLQYFNNVKVLQDSIAISRSEIQNIDNAMAARKQADMNPNQSPNQNYNQNPNNNQNMGNGQF</sequence>
<organism evidence="2 3">
    <name type="scientific">Coprococcus eutactus</name>
    <dbReference type="NCBI Taxonomy" id="33043"/>
    <lineage>
        <taxon>Bacteria</taxon>
        <taxon>Bacillati</taxon>
        <taxon>Bacillota</taxon>
        <taxon>Clostridia</taxon>
        <taxon>Lachnospirales</taxon>
        <taxon>Lachnospiraceae</taxon>
        <taxon>Coprococcus</taxon>
    </lineage>
</organism>
<feature type="region of interest" description="Disordered" evidence="1">
    <location>
        <begin position="97"/>
        <end position="127"/>
    </location>
</feature>
<gene>
    <name evidence="2" type="ORF">COEU31_16890</name>
</gene>
<accession>A0AAI9K390</accession>